<gene>
    <name evidence="2" type="ORF">B0H16DRAFT_146706</name>
</gene>
<keyword evidence="1" id="KW-0812">Transmembrane</keyword>
<feature type="transmembrane region" description="Helical" evidence="1">
    <location>
        <begin position="248"/>
        <end position="271"/>
    </location>
</feature>
<sequence>MRASPTISLLCSLCKPELRLSVMAGNHTMSNLFAGEDISAERQSFTLLAIFNFLQIFGFLSLAIIVLTAWLSPMVHRTSAWYSFMLSWMFFCLSYFLIAGQQVGAEPSFEICVTQAALIYAAPALTSCVSLAFLLQLHSTVSSVLRSGPVSRIRTITIQIFPFAVHFVFFIETLTLGLSNRPEVARDISGMFCHLTNSLQAKVTATVVILAMLTMLVYEGLTVALLYRNWTAFKRLRVRSNDAILLPLMIRVTVFSFLPMVAMVISSLAYLPSSPIANGKINLIVAFLPAAAAIIFGTQHDILNAWMFWNRKKTVVPEHKNINIQVAVKAEDSPV</sequence>
<organism evidence="2 3">
    <name type="scientific">Mycena metata</name>
    <dbReference type="NCBI Taxonomy" id="1033252"/>
    <lineage>
        <taxon>Eukaryota</taxon>
        <taxon>Fungi</taxon>
        <taxon>Dikarya</taxon>
        <taxon>Basidiomycota</taxon>
        <taxon>Agaricomycotina</taxon>
        <taxon>Agaricomycetes</taxon>
        <taxon>Agaricomycetidae</taxon>
        <taxon>Agaricales</taxon>
        <taxon>Marasmiineae</taxon>
        <taxon>Mycenaceae</taxon>
        <taxon>Mycena</taxon>
    </lineage>
</organism>
<feature type="transmembrane region" description="Helical" evidence="1">
    <location>
        <begin position="283"/>
        <end position="303"/>
    </location>
</feature>
<protein>
    <submittedName>
        <fullName evidence="2">Uncharacterized protein</fullName>
    </submittedName>
</protein>
<keyword evidence="1" id="KW-0472">Membrane</keyword>
<dbReference type="EMBL" id="JARKIB010000013">
    <property type="protein sequence ID" value="KAJ7773345.1"/>
    <property type="molecule type" value="Genomic_DNA"/>
</dbReference>
<comment type="caution">
    <text evidence="2">The sequence shown here is derived from an EMBL/GenBank/DDBJ whole genome shotgun (WGS) entry which is preliminary data.</text>
</comment>
<feature type="transmembrane region" description="Helical" evidence="1">
    <location>
        <begin position="118"/>
        <end position="137"/>
    </location>
</feature>
<keyword evidence="3" id="KW-1185">Reference proteome</keyword>
<name>A0AAD7JWM7_9AGAR</name>
<reference evidence="2" key="1">
    <citation type="submission" date="2023-03" db="EMBL/GenBank/DDBJ databases">
        <title>Massive genome expansion in bonnet fungi (Mycena s.s.) driven by repeated elements and novel gene families across ecological guilds.</title>
        <authorList>
            <consortium name="Lawrence Berkeley National Laboratory"/>
            <person name="Harder C.B."/>
            <person name="Miyauchi S."/>
            <person name="Viragh M."/>
            <person name="Kuo A."/>
            <person name="Thoen E."/>
            <person name="Andreopoulos B."/>
            <person name="Lu D."/>
            <person name="Skrede I."/>
            <person name="Drula E."/>
            <person name="Henrissat B."/>
            <person name="Morin E."/>
            <person name="Kohler A."/>
            <person name="Barry K."/>
            <person name="LaButti K."/>
            <person name="Morin E."/>
            <person name="Salamov A."/>
            <person name="Lipzen A."/>
            <person name="Mereny Z."/>
            <person name="Hegedus B."/>
            <person name="Baldrian P."/>
            <person name="Stursova M."/>
            <person name="Weitz H."/>
            <person name="Taylor A."/>
            <person name="Grigoriev I.V."/>
            <person name="Nagy L.G."/>
            <person name="Martin F."/>
            <person name="Kauserud H."/>
        </authorList>
    </citation>
    <scope>NUCLEOTIDE SEQUENCE</scope>
    <source>
        <strain evidence="2">CBHHK182m</strain>
    </source>
</reference>
<feature type="transmembrane region" description="Helical" evidence="1">
    <location>
        <begin position="45"/>
        <end position="67"/>
    </location>
</feature>
<evidence type="ECO:0000313" key="2">
    <source>
        <dbReference type="EMBL" id="KAJ7773345.1"/>
    </source>
</evidence>
<dbReference type="AlphaFoldDB" id="A0AAD7JWM7"/>
<accession>A0AAD7JWM7</accession>
<feature type="transmembrane region" description="Helical" evidence="1">
    <location>
        <begin position="199"/>
        <end position="227"/>
    </location>
</feature>
<proteinExistence type="predicted"/>
<evidence type="ECO:0000313" key="3">
    <source>
        <dbReference type="Proteomes" id="UP001215598"/>
    </source>
</evidence>
<evidence type="ECO:0000256" key="1">
    <source>
        <dbReference type="SAM" id="Phobius"/>
    </source>
</evidence>
<feature type="transmembrane region" description="Helical" evidence="1">
    <location>
        <begin position="158"/>
        <end position="179"/>
    </location>
</feature>
<dbReference type="Proteomes" id="UP001215598">
    <property type="component" value="Unassembled WGS sequence"/>
</dbReference>
<keyword evidence="1" id="KW-1133">Transmembrane helix</keyword>
<feature type="transmembrane region" description="Helical" evidence="1">
    <location>
        <begin position="79"/>
        <end position="98"/>
    </location>
</feature>